<reference evidence="2" key="1">
    <citation type="submission" date="2020-08" db="EMBL/GenBank/DDBJ databases">
        <title>Multicomponent nature underlies the extraordinary mechanical properties of spider dragline silk.</title>
        <authorList>
            <person name="Kono N."/>
            <person name="Nakamura H."/>
            <person name="Mori M."/>
            <person name="Yoshida Y."/>
            <person name="Ohtoshi R."/>
            <person name="Malay A.D."/>
            <person name="Moran D.A.P."/>
            <person name="Tomita M."/>
            <person name="Numata K."/>
            <person name="Arakawa K."/>
        </authorList>
    </citation>
    <scope>NUCLEOTIDE SEQUENCE</scope>
</reference>
<dbReference type="EMBL" id="BMAU01021361">
    <property type="protein sequence ID" value="GFY22776.1"/>
    <property type="molecule type" value="Genomic_DNA"/>
</dbReference>
<feature type="region of interest" description="Disordered" evidence="1">
    <location>
        <begin position="120"/>
        <end position="142"/>
    </location>
</feature>
<proteinExistence type="predicted"/>
<gene>
    <name evidence="2" type="ORF">TNCV_2180371</name>
</gene>
<sequence length="142" mass="15695">MSDLKIVKVSYGGAEYEAVVDSSAQISVFKSSVVEKEVHYKGYILLQPAFGDFLKAELKEVDIGLVMNKYITPVIKTVVATVDGLNADILLDTETSEALLEQEILYNPRFTASTNLRSDYPKQSLDESGNTEEKNGINNNKI</sequence>
<evidence type="ECO:0000256" key="1">
    <source>
        <dbReference type="SAM" id="MobiDB-lite"/>
    </source>
</evidence>
<keyword evidence="3" id="KW-1185">Reference proteome</keyword>
<accession>A0A8X6VUS2</accession>
<protein>
    <submittedName>
        <fullName evidence="2">Retrovirus-related Pol polyprotein from transposon opus</fullName>
    </submittedName>
</protein>
<organism evidence="2 3">
    <name type="scientific">Trichonephila clavipes</name>
    <name type="common">Golden silk orbweaver</name>
    <name type="synonym">Nephila clavipes</name>
    <dbReference type="NCBI Taxonomy" id="2585209"/>
    <lineage>
        <taxon>Eukaryota</taxon>
        <taxon>Metazoa</taxon>
        <taxon>Ecdysozoa</taxon>
        <taxon>Arthropoda</taxon>
        <taxon>Chelicerata</taxon>
        <taxon>Arachnida</taxon>
        <taxon>Araneae</taxon>
        <taxon>Araneomorphae</taxon>
        <taxon>Entelegynae</taxon>
        <taxon>Araneoidea</taxon>
        <taxon>Nephilidae</taxon>
        <taxon>Trichonephila</taxon>
    </lineage>
</organism>
<dbReference type="AlphaFoldDB" id="A0A8X6VUS2"/>
<comment type="caution">
    <text evidence="2">The sequence shown here is derived from an EMBL/GenBank/DDBJ whole genome shotgun (WGS) entry which is preliminary data.</text>
</comment>
<name>A0A8X6VUS2_TRICX</name>
<evidence type="ECO:0000313" key="3">
    <source>
        <dbReference type="Proteomes" id="UP000887159"/>
    </source>
</evidence>
<dbReference type="Proteomes" id="UP000887159">
    <property type="component" value="Unassembled WGS sequence"/>
</dbReference>
<evidence type="ECO:0000313" key="2">
    <source>
        <dbReference type="EMBL" id="GFY22776.1"/>
    </source>
</evidence>